<proteinExistence type="predicted"/>
<gene>
    <name evidence="2" type="ORF">ACFO6V_15040</name>
</gene>
<feature type="signal peptide" evidence="1">
    <location>
        <begin position="1"/>
        <end position="21"/>
    </location>
</feature>
<sequence length="309" mass="31919">MIAAHRGRVAILVLLTSVVGAAAVACTGGGAPSSAKGPVPDDVASHLSVEVAQGREQYAEREIRLEVTNDSDETMTLLSGALRTEQFGPSHPTKEGRTLVLRPGATRAVYVGLGEARCGDLAAEEDAAPSATITLALGEGDDLGPATDIPVDEVSDPVGHLARNHTVDCSAAAVAAGAGLAVDADVPVETRDGELTALVTLRIERVDGGPEVTLDRIAETTLMSNADPGGHASGWAGRDLAGQESGEVVLAVVPARCDVHAVAEDKRGTFLPVSARVGGVRQEPVYVPMPDTARSDLYSFVADYCDWPE</sequence>
<reference evidence="3" key="1">
    <citation type="journal article" date="2019" name="Int. J. Syst. Evol. Microbiol.">
        <title>The Global Catalogue of Microorganisms (GCM) 10K type strain sequencing project: providing services to taxonomists for standard genome sequencing and annotation.</title>
        <authorList>
            <consortium name="The Broad Institute Genomics Platform"/>
            <consortium name="The Broad Institute Genome Sequencing Center for Infectious Disease"/>
            <person name="Wu L."/>
            <person name="Ma J."/>
        </authorList>
    </citation>
    <scope>NUCLEOTIDE SEQUENCE [LARGE SCALE GENOMIC DNA]</scope>
    <source>
        <strain evidence="3">CCUG 42722</strain>
    </source>
</reference>
<protein>
    <submittedName>
        <fullName evidence="2">Uncharacterized protein</fullName>
    </submittedName>
</protein>
<keyword evidence="3" id="KW-1185">Reference proteome</keyword>
<dbReference type="PROSITE" id="PS51257">
    <property type="entry name" value="PROKAR_LIPOPROTEIN"/>
    <property type="match status" value="1"/>
</dbReference>
<dbReference type="RefSeq" id="WP_377136595.1">
    <property type="nucleotide sequence ID" value="NZ_JBHSFI010000004.1"/>
</dbReference>
<name>A0ABV9HJS5_9MICO</name>
<organism evidence="2 3">
    <name type="scientific">Promicromonospora alba</name>
    <dbReference type="NCBI Taxonomy" id="1616110"/>
    <lineage>
        <taxon>Bacteria</taxon>
        <taxon>Bacillati</taxon>
        <taxon>Actinomycetota</taxon>
        <taxon>Actinomycetes</taxon>
        <taxon>Micrococcales</taxon>
        <taxon>Promicromonosporaceae</taxon>
        <taxon>Promicromonospora</taxon>
    </lineage>
</organism>
<feature type="chain" id="PRO_5046595666" evidence="1">
    <location>
        <begin position="22"/>
        <end position="309"/>
    </location>
</feature>
<dbReference type="EMBL" id="JBHSFI010000004">
    <property type="protein sequence ID" value="MFC4629560.1"/>
    <property type="molecule type" value="Genomic_DNA"/>
</dbReference>
<accession>A0ABV9HJS5</accession>
<comment type="caution">
    <text evidence="2">The sequence shown here is derived from an EMBL/GenBank/DDBJ whole genome shotgun (WGS) entry which is preliminary data.</text>
</comment>
<evidence type="ECO:0000313" key="2">
    <source>
        <dbReference type="EMBL" id="MFC4629560.1"/>
    </source>
</evidence>
<evidence type="ECO:0000313" key="3">
    <source>
        <dbReference type="Proteomes" id="UP001596011"/>
    </source>
</evidence>
<dbReference type="Proteomes" id="UP001596011">
    <property type="component" value="Unassembled WGS sequence"/>
</dbReference>
<evidence type="ECO:0000256" key="1">
    <source>
        <dbReference type="SAM" id="SignalP"/>
    </source>
</evidence>
<keyword evidence="1" id="KW-0732">Signal</keyword>